<dbReference type="AlphaFoldDB" id="B4EDL5"/>
<dbReference type="EMBL" id="AM747720">
    <property type="protein sequence ID" value="CAR51432.1"/>
    <property type="molecule type" value="Genomic_DNA"/>
</dbReference>
<protein>
    <submittedName>
        <fullName evidence="1">Uncharacterized protein</fullName>
    </submittedName>
</protein>
<sequence length="95" mass="10665">MFRGIDQGVGLVTPGRMRQRTAFHSRHFGASRVIAVQPRGQCRRPRFQCFRHDALLPLKSLAPNPTVGFAREKAFGLLAFSVRKSDNENTGLQND</sequence>
<accession>B4EDL5</accession>
<evidence type="ECO:0000313" key="2">
    <source>
        <dbReference type="Proteomes" id="UP000001035"/>
    </source>
</evidence>
<name>B4EDL5_BURCJ</name>
<dbReference type="Proteomes" id="UP000001035">
    <property type="component" value="Chromosome 1"/>
</dbReference>
<proteinExistence type="predicted"/>
<gene>
    <name evidence="1" type="ORF">BCAL1129</name>
</gene>
<keyword evidence="2" id="KW-1185">Reference proteome</keyword>
<dbReference type="HOGENOM" id="CLU_2367378_0_0_4"/>
<evidence type="ECO:0000313" key="1">
    <source>
        <dbReference type="EMBL" id="CAR51432.1"/>
    </source>
</evidence>
<organism evidence="1 2">
    <name type="scientific">Burkholderia cenocepacia (strain ATCC BAA-245 / DSM 16553 / LMG 16656 / NCTC 13227 / J2315 / CF5610)</name>
    <name type="common">Burkholderia cepacia (strain J2315)</name>
    <dbReference type="NCBI Taxonomy" id="216591"/>
    <lineage>
        <taxon>Bacteria</taxon>
        <taxon>Pseudomonadati</taxon>
        <taxon>Pseudomonadota</taxon>
        <taxon>Betaproteobacteria</taxon>
        <taxon>Burkholderiales</taxon>
        <taxon>Burkholderiaceae</taxon>
        <taxon>Burkholderia</taxon>
        <taxon>Burkholderia cepacia complex</taxon>
    </lineage>
</organism>
<dbReference type="KEGG" id="bcj:BCAL1129"/>
<reference evidence="1 2" key="1">
    <citation type="journal article" date="2009" name="J. Bacteriol.">
        <title>The genome of Burkholderia cenocepacia J2315, an epidemic pathogen of cystic fibrosis patients.</title>
        <authorList>
            <person name="Holden M.T."/>
            <person name="Seth-Smith H.M."/>
            <person name="Crossman L.C."/>
            <person name="Sebaihia M."/>
            <person name="Bentley S.D."/>
            <person name="Cerdeno-Tarraga A.M."/>
            <person name="Thomson N.R."/>
            <person name="Bason N."/>
            <person name="Quail M.A."/>
            <person name="Sharp S."/>
            <person name="Cherevach I."/>
            <person name="Churcher C."/>
            <person name="Goodhead I."/>
            <person name="Hauser H."/>
            <person name="Holroyd N."/>
            <person name="Mungall K."/>
            <person name="Scott P."/>
            <person name="Walker D."/>
            <person name="White B."/>
            <person name="Rose H."/>
            <person name="Iversen P."/>
            <person name="Mil-Homens D."/>
            <person name="Rocha E.P."/>
            <person name="Fialho A.M."/>
            <person name="Baldwin A."/>
            <person name="Dowson C."/>
            <person name="Barrell B.G."/>
            <person name="Govan J.R."/>
            <person name="Vandamme P."/>
            <person name="Hart C.A."/>
            <person name="Mahenthiralingam E."/>
            <person name="Parkhill J."/>
        </authorList>
    </citation>
    <scope>NUCLEOTIDE SEQUENCE [LARGE SCALE GENOMIC DNA]</scope>
    <source>
        <strain evidence="2">ATCC BAA-245 / DSM 16553 / LMG 16656 / NCTC 13227 / J2315 / CF5610</strain>
    </source>
</reference>